<gene>
    <name evidence="2" type="ORF">ACFFK8_09460</name>
</gene>
<keyword evidence="3" id="KW-1185">Reference proteome</keyword>
<keyword evidence="1" id="KW-0732">Signal</keyword>
<dbReference type="Pfam" id="PF11751">
    <property type="entry name" value="PorP_SprF"/>
    <property type="match status" value="1"/>
</dbReference>
<accession>A0ABV5ZKV4</accession>
<reference evidence="2 3" key="1">
    <citation type="submission" date="2024-09" db="EMBL/GenBank/DDBJ databases">
        <authorList>
            <person name="Sun Q."/>
            <person name="Mori K."/>
        </authorList>
    </citation>
    <scope>NUCLEOTIDE SEQUENCE [LARGE SCALE GENOMIC DNA]</scope>
    <source>
        <strain evidence="2 3">ATCC 51272</strain>
    </source>
</reference>
<proteinExistence type="predicted"/>
<feature type="signal peptide" evidence="1">
    <location>
        <begin position="1"/>
        <end position="21"/>
    </location>
</feature>
<sequence length="310" mass="34370">MFKRFWIIILLVAASSQRMWAQYDPSFSHYFDMETSYNPAAAGKQPKLNATFAYALDLAGFEHNPQTAYASADMPLYALKTYHGVGLQFMNDKLGLFTHQKLALQYALKFKLMGGQMSVGLQAGMLNESFDANKLDVEDSSDPAFSTASGNSLDLSAGLYYTHKAWYAGVSVLHANAPLVHLGETNQLQIDRTYYLTGGYNIKLRNPFLTIKPSFLVQTDLVVYRANVNARLIYTNGDRVMYGGVGYSPTNSVTVMVGGSFHGIMLGYSYEAYTSGINPGNGSHELFVGYQHDINLTKKGRNLHKSVRIL</sequence>
<evidence type="ECO:0000313" key="3">
    <source>
        <dbReference type="Proteomes" id="UP001589688"/>
    </source>
</evidence>
<feature type="chain" id="PRO_5046830256" evidence="1">
    <location>
        <begin position="22"/>
        <end position="310"/>
    </location>
</feature>
<protein>
    <submittedName>
        <fullName evidence="2">Type IX secretion system membrane protein PorP/SprF</fullName>
    </submittedName>
</protein>
<organism evidence="2 3">
    <name type="scientific">Hallella seregens ATCC 51272</name>
    <dbReference type="NCBI Taxonomy" id="1336250"/>
    <lineage>
        <taxon>Bacteria</taxon>
        <taxon>Pseudomonadati</taxon>
        <taxon>Bacteroidota</taxon>
        <taxon>Bacteroidia</taxon>
        <taxon>Bacteroidales</taxon>
        <taxon>Prevotellaceae</taxon>
        <taxon>Hallella</taxon>
    </lineage>
</organism>
<dbReference type="RefSeq" id="WP_027951394.1">
    <property type="nucleotide sequence ID" value="NZ_JADU01000001.1"/>
</dbReference>
<name>A0ABV5ZKV4_9BACT</name>
<dbReference type="Proteomes" id="UP001589688">
    <property type="component" value="Unassembled WGS sequence"/>
</dbReference>
<dbReference type="NCBIfam" id="TIGR03519">
    <property type="entry name" value="T9SS_PorP_fam"/>
    <property type="match status" value="1"/>
</dbReference>
<evidence type="ECO:0000313" key="2">
    <source>
        <dbReference type="EMBL" id="MFB9898012.1"/>
    </source>
</evidence>
<dbReference type="InterPro" id="IPR019861">
    <property type="entry name" value="PorP/SprF_Bacteroidetes"/>
</dbReference>
<evidence type="ECO:0000256" key="1">
    <source>
        <dbReference type="SAM" id="SignalP"/>
    </source>
</evidence>
<comment type="caution">
    <text evidence="2">The sequence shown here is derived from an EMBL/GenBank/DDBJ whole genome shotgun (WGS) entry which is preliminary data.</text>
</comment>
<dbReference type="EMBL" id="JBHLZF010000002">
    <property type="protein sequence ID" value="MFB9898012.1"/>
    <property type="molecule type" value="Genomic_DNA"/>
</dbReference>